<dbReference type="Proteomes" id="UP000030645">
    <property type="component" value="Unassembled WGS sequence"/>
</dbReference>
<evidence type="ECO:0000256" key="5">
    <source>
        <dbReference type="ARBA" id="ARBA00023180"/>
    </source>
</evidence>
<dbReference type="Gene3D" id="1.20.120.980">
    <property type="entry name" value="Serine carboxypeptidase S28, SKS domain"/>
    <property type="match status" value="1"/>
</dbReference>
<evidence type="ECO:0000256" key="3">
    <source>
        <dbReference type="ARBA" id="ARBA00022729"/>
    </source>
</evidence>
<dbReference type="PANTHER" id="PTHR11010:SF110">
    <property type="entry name" value="PROLYLCARBOXYPEPTIDASE-LIKE PROTEIN-RELATED"/>
    <property type="match status" value="1"/>
</dbReference>
<dbReference type="MEROPS" id="S28.A03"/>
<gene>
    <name evidence="7" type="ORF">L484_014077</name>
</gene>
<sequence length="544" mass="60658">MATSNSLEKHIPFYLFSLLFLSISINSANAVPSRLRIHDLIRKSQFEAKNTSNSSSSSSISKDFETLYYPQTLDHFSYGPESFTTFKQRYAINSKYWGGANSSAPILAFLGAEGPIDYDVGYIGFLNENAPRLKALQVYIEHRYYGKSVPFGSVKKAMKNASIRGYFNTDQAIADYAVVLLHVKKKLSAHNSPIIVVGGSYGGMLAAWFRLKYPHVAIGALASSAPILYFDDITPESGYYSVVTKDFKDTSESCYETIRKSWAEIDRVASEPSGLSILSRKFKTCGKLKTSADLKDYLDTVYCGAAQYNGPSTRPLSHLCNAIDGAPNNTDTLGKLFAGVSAYRGNRSCYNISGNNLSDQLLDGWYWQSCSEMVMPIAHGSDEDSMFPKDHFDLESYTNDCKRLYGVVPRPHWVTTYYGGHDIKLVFHEFASNIIFSNGLRDPYSRGGVLENITESVVAVTTDNGSHCLDLLSSRPSDPQWLVMQRKNEIEIIEGWIAKYRADSSNIIHDSSSNHNSSSSPRQATSFFRHSTMICAMIFVYFIC</sequence>
<dbReference type="GO" id="GO:0008239">
    <property type="term" value="F:dipeptidyl-peptidase activity"/>
    <property type="evidence" value="ECO:0007669"/>
    <property type="project" value="TreeGrafter"/>
</dbReference>
<comment type="similarity">
    <text evidence="1">Belongs to the peptidase S28 family.</text>
</comment>
<dbReference type="GO" id="GO:0070008">
    <property type="term" value="F:serine-type exopeptidase activity"/>
    <property type="evidence" value="ECO:0007669"/>
    <property type="project" value="InterPro"/>
</dbReference>
<keyword evidence="4" id="KW-0378">Hydrolase</keyword>
<keyword evidence="8" id="KW-1185">Reference proteome</keyword>
<dbReference type="InterPro" id="IPR029058">
    <property type="entry name" value="AB_hydrolase_fold"/>
</dbReference>
<dbReference type="KEGG" id="mnt:21397227"/>
<evidence type="ECO:0000313" key="8">
    <source>
        <dbReference type="Proteomes" id="UP000030645"/>
    </source>
</evidence>
<dbReference type="EMBL" id="KE344847">
    <property type="protein sequence ID" value="EXB81593.1"/>
    <property type="molecule type" value="Genomic_DNA"/>
</dbReference>
<dbReference type="GO" id="GO:0004180">
    <property type="term" value="F:carboxypeptidase activity"/>
    <property type="evidence" value="ECO:0007669"/>
    <property type="project" value="UniProtKB-KW"/>
</dbReference>
<dbReference type="Gene3D" id="3.40.50.1820">
    <property type="entry name" value="alpha/beta hydrolase"/>
    <property type="match status" value="1"/>
</dbReference>
<dbReference type="AlphaFoldDB" id="W9RBW5"/>
<dbReference type="Pfam" id="PF05577">
    <property type="entry name" value="Peptidase_S28"/>
    <property type="match status" value="1"/>
</dbReference>
<name>W9RBW5_9ROSA</name>
<evidence type="ECO:0000256" key="4">
    <source>
        <dbReference type="ARBA" id="ARBA00022801"/>
    </source>
</evidence>
<proteinExistence type="inferred from homology"/>
<dbReference type="InterPro" id="IPR042269">
    <property type="entry name" value="Ser_carbopepase_S28_SKS"/>
</dbReference>
<reference evidence="8" key="1">
    <citation type="submission" date="2013-01" db="EMBL/GenBank/DDBJ databases">
        <title>Draft Genome Sequence of a Mulberry Tree, Morus notabilis C.K. Schneid.</title>
        <authorList>
            <person name="He N."/>
            <person name="Zhao S."/>
        </authorList>
    </citation>
    <scope>NUCLEOTIDE SEQUENCE</scope>
</reference>
<organism evidence="7 8">
    <name type="scientific">Morus notabilis</name>
    <dbReference type="NCBI Taxonomy" id="981085"/>
    <lineage>
        <taxon>Eukaryota</taxon>
        <taxon>Viridiplantae</taxon>
        <taxon>Streptophyta</taxon>
        <taxon>Embryophyta</taxon>
        <taxon>Tracheophyta</taxon>
        <taxon>Spermatophyta</taxon>
        <taxon>Magnoliopsida</taxon>
        <taxon>eudicotyledons</taxon>
        <taxon>Gunneridae</taxon>
        <taxon>Pentapetalae</taxon>
        <taxon>rosids</taxon>
        <taxon>fabids</taxon>
        <taxon>Rosales</taxon>
        <taxon>Moraceae</taxon>
        <taxon>Moreae</taxon>
        <taxon>Morus</taxon>
    </lineage>
</organism>
<keyword evidence="2" id="KW-0645">Protease</keyword>
<dbReference type="eggNOG" id="KOG2183">
    <property type="taxonomic scope" value="Eukaryota"/>
</dbReference>
<feature type="signal peptide" evidence="6">
    <location>
        <begin position="1"/>
        <end position="30"/>
    </location>
</feature>
<keyword evidence="5" id="KW-0325">Glycoprotein</keyword>
<keyword evidence="3 6" id="KW-0732">Signal</keyword>
<accession>W9RBW5</accession>
<dbReference type="PANTHER" id="PTHR11010">
    <property type="entry name" value="PROTEASE S28 PRO-X CARBOXYPEPTIDASE-RELATED"/>
    <property type="match status" value="1"/>
</dbReference>
<protein>
    <submittedName>
        <fullName evidence="7">Lysosomal Pro-X carboxypeptidase</fullName>
    </submittedName>
</protein>
<dbReference type="InterPro" id="IPR008758">
    <property type="entry name" value="Peptidase_S28"/>
</dbReference>
<evidence type="ECO:0000256" key="6">
    <source>
        <dbReference type="SAM" id="SignalP"/>
    </source>
</evidence>
<evidence type="ECO:0000313" key="7">
    <source>
        <dbReference type="EMBL" id="EXB81593.1"/>
    </source>
</evidence>
<dbReference type="FunFam" id="1.20.120.980:FF:000006">
    <property type="entry name" value="Serine carboxypeptidase S28 family protein"/>
    <property type="match status" value="1"/>
</dbReference>
<dbReference type="OrthoDB" id="2130629at2759"/>
<evidence type="ECO:0000256" key="2">
    <source>
        <dbReference type="ARBA" id="ARBA00022670"/>
    </source>
</evidence>
<feature type="chain" id="PRO_5004928491" evidence="6">
    <location>
        <begin position="31"/>
        <end position="544"/>
    </location>
</feature>
<dbReference type="GO" id="GO:0006508">
    <property type="term" value="P:proteolysis"/>
    <property type="evidence" value="ECO:0007669"/>
    <property type="project" value="UniProtKB-KW"/>
</dbReference>
<evidence type="ECO:0000256" key="1">
    <source>
        <dbReference type="ARBA" id="ARBA00011079"/>
    </source>
</evidence>
<dbReference type="SUPFAM" id="SSF53474">
    <property type="entry name" value="alpha/beta-Hydrolases"/>
    <property type="match status" value="1"/>
</dbReference>
<keyword evidence="7" id="KW-0121">Carboxypeptidase</keyword>